<proteinExistence type="inferred from homology"/>
<dbReference type="RefSeq" id="WP_085489664.1">
    <property type="nucleotide sequence ID" value="NZ_FXAT01000019.1"/>
</dbReference>
<organism evidence="5 6">
    <name type="scientific">Paraburkholderia susongensis</name>
    <dbReference type="NCBI Taxonomy" id="1515439"/>
    <lineage>
        <taxon>Bacteria</taxon>
        <taxon>Pseudomonadati</taxon>
        <taxon>Pseudomonadota</taxon>
        <taxon>Betaproteobacteria</taxon>
        <taxon>Burkholderiales</taxon>
        <taxon>Burkholderiaceae</taxon>
        <taxon>Paraburkholderia</taxon>
    </lineage>
</organism>
<evidence type="ECO:0000256" key="2">
    <source>
        <dbReference type="ARBA" id="ARBA00022729"/>
    </source>
</evidence>
<dbReference type="InterPro" id="IPR010258">
    <property type="entry name" value="Conjugal_tfr_TrbG/VirB9/CagX"/>
</dbReference>
<comment type="similarity">
    <text evidence="1">Belongs to the TrbG/VirB9 family.</text>
</comment>
<dbReference type="CDD" id="cd06911">
    <property type="entry name" value="VirB9_CagX_TrbG"/>
    <property type="match status" value="1"/>
</dbReference>
<feature type="signal peptide" evidence="4">
    <location>
        <begin position="1"/>
        <end position="24"/>
    </location>
</feature>
<evidence type="ECO:0000313" key="6">
    <source>
        <dbReference type="Proteomes" id="UP000193228"/>
    </source>
</evidence>
<dbReference type="Proteomes" id="UP000193228">
    <property type="component" value="Unassembled WGS sequence"/>
</dbReference>
<dbReference type="PROSITE" id="PS51257">
    <property type="entry name" value="PROKAR_LIPOPROTEIN"/>
    <property type="match status" value="1"/>
</dbReference>
<keyword evidence="2 4" id="KW-0732">Signal</keyword>
<feature type="chain" id="PRO_5012982304" evidence="4">
    <location>
        <begin position="25"/>
        <end position="180"/>
    </location>
</feature>
<evidence type="ECO:0000256" key="4">
    <source>
        <dbReference type="SAM" id="SignalP"/>
    </source>
</evidence>
<dbReference type="AlphaFoldDB" id="A0A1X7M4P6"/>
<reference evidence="6" key="1">
    <citation type="submission" date="2017-04" db="EMBL/GenBank/DDBJ databases">
        <authorList>
            <person name="Varghese N."/>
            <person name="Submissions S."/>
        </authorList>
    </citation>
    <scope>NUCLEOTIDE SEQUENCE [LARGE SCALE GENOMIC DNA]</scope>
    <source>
        <strain evidence="6">LMG 29540</strain>
    </source>
</reference>
<dbReference type="InterPro" id="IPR038161">
    <property type="entry name" value="VirB9/CagX/TrbG_C_sf"/>
</dbReference>
<feature type="compositionally biased region" description="Polar residues" evidence="3">
    <location>
        <begin position="133"/>
        <end position="147"/>
    </location>
</feature>
<dbReference type="Gene3D" id="2.60.40.2500">
    <property type="match status" value="1"/>
</dbReference>
<evidence type="ECO:0000256" key="3">
    <source>
        <dbReference type="SAM" id="MobiDB-lite"/>
    </source>
</evidence>
<evidence type="ECO:0000256" key="1">
    <source>
        <dbReference type="ARBA" id="ARBA00006135"/>
    </source>
</evidence>
<gene>
    <name evidence="5" type="ORF">SAMN06265784_11922</name>
</gene>
<feature type="compositionally biased region" description="Basic and acidic residues" evidence="3">
    <location>
        <begin position="160"/>
        <end position="180"/>
    </location>
</feature>
<dbReference type="Pfam" id="PF03524">
    <property type="entry name" value="CagX"/>
    <property type="match status" value="1"/>
</dbReference>
<sequence>MKPFTALLSAAVLLTGCLLQSACAEPPSATGPVYDFDWRISGAAEVRPYQVFDDGQKIYLQFDDPERVPAILADTPGGRVLLRWRPDPPYVVIDQAETALVFQAGTRVARAVRAILNGPPASAHFGAVAPGRATSSGFEHRWPSSTEPRPRLPAYPCDQQETRPDAAVEPRDSRMDGYGM</sequence>
<dbReference type="InterPro" id="IPR033645">
    <property type="entry name" value="VirB9/CagX/TrbG_C"/>
</dbReference>
<dbReference type="EMBL" id="FXAT01000019">
    <property type="protein sequence ID" value="SMG61031.1"/>
    <property type="molecule type" value="Genomic_DNA"/>
</dbReference>
<accession>A0A1X7M4P6</accession>
<dbReference type="STRING" id="1515439.SAMN06265784_11922"/>
<feature type="region of interest" description="Disordered" evidence="3">
    <location>
        <begin position="132"/>
        <end position="180"/>
    </location>
</feature>
<name>A0A1X7M4P6_9BURK</name>
<evidence type="ECO:0000313" key="5">
    <source>
        <dbReference type="EMBL" id="SMG61031.1"/>
    </source>
</evidence>
<keyword evidence="6" id="KW-1185">Reference proteome</keyword>
<dbReference type="OrthoDB" id="5357875at2"/>
<protein>
    <submittedName>
        <fullName evidence="5">Conjugal transfer protein</fullName>
    </submittedName>
</protein>